<sequence>MGQENVASSPLEASSPAAARLSSRRPRRPPTVTPKRFNRFFTPRNRAKTGGRQSKAGRQLRDITANGINRRKHTALVKDELSKHLQDERSAIHSPKRRKLTAISASSPLQSSPLKHVEAVSPIRILEDEPFSPPALYDDDLPTLKERPQSFPVRVRTLRRAGRSDRILERSFGGYSALNRMPAGSGHCANWQAETANFVSTPDDIHSFRPGSAVPFCTTSCNANSLVAVGDEEGNVRLIDSAASSDFAAAYLNFRVHRNAIMDIAFNSNDLLLATASGDQTARVSDMRTQQVLCVLAGHTSSVKQVRFQPMEDNLLTTSGRDSSVQIWDLRCSGKGSVQSLQPGQRRGLDEDGIAQPSQLDDAPVSVTAFQHLRNGSSNLLVTGSELDASLKLWDLRNASRRDPIPLSATELPKMHRRTRNYGICSIELSGDGARIYALCKDATVYAYSTTQLLAGQSTDVSSNWTGRRPLKDPTITVEPLYGYRHALPGGQQQSLLAINSFYVKLALRPAQGDRSEMLAVGNTDRCPIVFPTDERYLPLRPFGVPGGEDTYHCDGYGYDSEPPDARDAPTSKGSFVPRIYERGTALLRGHSSEVTSVAWTHEGDLVTVGDDFTARCWREDAEKARELRACGEGGGRRWGHGWADAEARWDEEDG</sequence>
<evidence type="ECO:0000256" key="3">
    <source>
        <dbReference type="ARBA" id="ARBA00022737"/>
    </source>
</evidence>
<dbReference type="RefSeq" id="XP_007674581.1">
    <property type="nucleotide sequence ID" value="XM_007676391.1"/>
</dbReference>
<feature type="repeat" description="WD" evidence="6">
    <location>
        <begin position="296"/>
        <end position="331"/>
    </location>
</feature>
<evidence type="ECO:0008006" key="10">
    <source>
        <dbReference type="Google" id="ProtNLM"/>
    </source>
</evidence>
<dbReference type="eggNOG" id="KOG0321">
    <property type="taxonomic scope" value="Eukaryota"/>
</dbReference>
<feature type="region of interest" description="Disordered" evidence="7">
    <location>
        <begin position="1"/>
        <end position="60"/>
    </location>
</feature>
<dbReference type="PANTHER" id="PTHR22852:SF0">
    <property type="entry name" value="DENTICLELESS PROTEIN HOMOLOG"/>
    <property type="match status" value="1"/>
</dbReference>
<dbReference type="Proteomes" id="UP000011761">
    <property type="component" value="Unassembled WGS sequence"/>
</dbReference>
<keyword evidence="9" id="KW-1185">Reference proteome</keyword>
<dbReference type="HOGENOM" id="CLU_018451_0_0_1"/>
<dbReference type="InterPro" id="IPR001680">
    <property type="entry name" value="WD40_rpt"/>
</dbReference>
<dbReference type="SUPFAM" id="SSF50978">
    <property type="entry name" value="WD40 repeat-like"/>
    <property type="match status" value="1"/>
</dbReference>
<dbReference type="GO" id="GO:0030674">
    <property type="term" value="F:protein-macromolecule adaptor activity"/>
    <property type="evidence" value="ECO:0007669"/>
    <property type="project" value="TreeGrafter"/>
</dbReference>
<dbReference type="InterPro" id="IPR015943">
    <property type="entry name" value="WD40/YVTN_repeat-like_dom_sf"/>
</dbReference>
<comment type="pathway">
    <text evidence="1">Protein modification; protein ubiquitination.</text>
</comment>
<dbReference type="PROSITE" id="PS00678">
    <property type="entry name" value="WD_REPEATS_1"/>
    <property type="match status" value="1"/>
</dbReference>
<reference evidence="8 9" key="1">
    <citation type="journal article" date="2012" name="PLoS Pathog.">
        <title>Diverse lifestyles and strategies of plant pathogenesis encoded in the genomes of eighteen Dothideomycetes fungi.</title>
        <authorList>
            <person name="Ohm R.A."/>
            <person name="Feau N."/>
            <person name="Henrissat B."/>
            <person name="Schoch C.L."/>
            <person name="Horwitz B.A."/>
            <person name="Barry K.W."/>
            <person name="Condon B.J."/>
            <person name="Copeland A.C."/>
            <person name="Dhillon B."/>
            <person name="Glaser F."/>
            <person name="Hesse C.N."/>
            <person name="Kosti I."/>
            <person name="LaButti K."/>
            <person name="Lindquist E.A."/>
            <person name="Lucas S."/>
            <person name="Salamov A.A."/>
            <person name="Bradshaw R.E."/>
            <person name="Ciuffetti L."/>
            <person name="Hamelin R.C."/>
            <person name="Kema G.H.J."/>
            <person name="Lawrence C."/>
            <person name="Scott J.A."/>
            <person name="Spatafora J.W."/>
            <person name="Turgeon B.G."/>
            <person name="de Wit P.J.G.M."/>
            <person name="Zhong S."/>
            <person name="Goodwin S.B."/>
            <person name="Grigoriev I.V."/>
        </authorList>
    </citation>
    <scope>NUCLEOTIDE SEQUENCE [LARGE SCALE GENOMIC DNA]</scope>
    <source>
        <strain evidence="8 9">UAMH 10762</strain>
    </source>
</reference>
<dbReference type="PROSITE" id="PS50294">
    <property type="entry name" value="WD_REPEATS_REGION"/>
    <property type="match status" value="1"/>
</dbReference>
<evidence type="ECO:0000256" key="5">
    <source>
        <dbReference type="ARBA" id="ARBA00038344"/>
    </source>
</evidence>
<evidence type="ECO:0000313" key="8">
    <source>
        <dbReference type="EMBL" id="EMC98193.1"/>
    </source>
</evidence>
<dbReference type="GeneID" id="19116266"/>
<feature type="repeat" description="WD" evidence="6">
    <location>
        <begin position="254"/>
        <end position="295"/>
    </location>
</feature>
<evidence type="ECO:0000256" key="4">
    <source>
        <dbReference type="ARBA" id="ARBA00022786"/>
    </source>
</evidence>
<evidence type="ECO:0000256" key="1">
    <source>
        <dbReference type="ARBA" id="ARBA00004906"/>
    </source>
</evidence>
<dbReference type="STRING" id="717646.M2N2M8"/>
<keyword evidence="2 6" id="KW-0853">WD repeat</keyword>
<feature type="compositionally biased region" description="Low complexity" evidence="7">
    <location>
        <begin position="7"/>
        <end position="21"/>
    </location>
</feature>
<evidence type="ECO:0000256" key="7">
    <source>
        <dbReference type="SAM" id="MobiDB-lite"/>
    </source>
</evidence>
<dbReference type="Pfam" id="PF00400">
    <property type="entry name" value="WD40"/>
    <property type="match status" value="3"/>
</dbReference>
<dbReference type="EMBL" id="KB445553">
    <property type="protein sequence ID" value="EMC98193.1"/>
    <property type="molecule type" value="Genomic_DNA"/>
</dbReference>
<dbReference type="InterPro" id="IPR051865">
    <property type="entry name" value="WD-repeat_CDT2_adapter"/>
</dbReference>
<dbReference type="GO" id="GO:0043161">
    <property type="term" value="P:proteasome-mediated ubiquitin-dependent protein catabolic process"/>
    <property type="evidence" value="ECO:0007669"/>
    <property type="project" value="TreeGrafter"/>
</dbReference>
<accession>M2N2M8</accession>
<gene>
    <name evidence="8" type="ORF">BAUCODRAFT_66216</name>
</gene>
<protein>
    <recommendedName>
        <fullName evidence="10">Anaphase-promoting complex subunit 4 WD40 domain-containing protein</fullName>
    </recommendedName>
</protein>
<evidence type="ECO:0000256" key="6">
    <source>
        <dbReference type="PROSITE-ProRule" id="PRU00221"/>
    </source>
</evidence>
<dbReference type="SMART" id="SM00320">
    <property type="entry name" value="WD40"/>
    <property type="match status" value="6"/>
</dbReference>
<keyword evidence="3" id="KW-0677">Repeat</keyword>
<feature type="repeat" description="WD" evidence="6">
    <location>
        <begin position="588"/>
        <end position="618"/>
    </location>
</feature>
<dbReference type="Gene3D" id="2.130.10.10">
    <property type="entry name" value="YVTN repeat-like/Quinoprotein amine dehydrogenase"/>
    <property type="match status" value="2"/>
</dbReference>
<evidence type="ECO:0000313" key="9">
    <source>
        <dbReference type="Proteomes" id="UP000011761"/>
    </source>
</evidence>
<dbReference type="OMA" id="RTAHNNR"/>
<organism evidence="8 9">
    <name type="scientific">Baudoinia panamericana (strain UAMH 10762)</name>
    <name type="common">Angels' share fungus</name>
    <name type="synonym">Baudoinia compniacensis (strain UAMH 10762)</name>
    <dbReference type="NCBI Taxonomy" id="717646"/>
    <lineage>
        <taxon>Eukaryota</taxon>
        <taxon>Fungi</taxon>
        <taxon>Dikarya</taxon>
        <taxon>Ascomycota</taxon>
        <taxon>Pezizomycotina</taxon>
        <taxon>Dothideomycetes</taxon>
        <taxon>Dothideomycetidae</taxon>
        <taxon>Mycosphaerellales</taxon>
        <taxon>Teratosphaeriaceae</taxon>
        <taxon>Baudoinia</taxon>
    </lineage>
</organism>
<keyword evidence="4" id="KW-0833">Ubl conjugation pathway</keyword>
<comment type="similarity">
    <text evidence="5">Belongs to the WD repeat cdt2 family.</text>
</comment>
<dbReference type="GO" id="GO:0005634">
    <property type="term" value="C:nucleus"/>
    <property type="evidence" value="ECO:0007669"/>
    <property type="project" value="TreeGrafter"/>
</dbReference>
<dbReference type="PANTHER" id="PTHR22852">
    <property type="entry name" value="LETHAL 2 DENTICLELESS PROTEIN RETINOIC ACID-REGULATED NUCLEAR MATRIX-ASSOCIATED PROTEIN"/>
    <property type="match status" value="1"/>
</dbReference>
<evidence type="ECO:0000256" key="2">
    <source>
        <dbReference type="ARBA" id="ARBA00022574"/>
    </source>
</evidence>
<dbReference type="AlphaFoldDB" id="M2N2M8"/>
<dbReference type="InterPro" id="IPR019775">
    <property type="entry name" value="WD40_repeat_CS"/>
</dbReference>
<dbReference type="InterPro" id="IPR036322">
    <property type="entry name" value="WD40_repeat_dom_sf"/>
</dbReference>
<dbReference type="PROSITE" id="PS50082">
    <property type="entry name" value="WD_REPEATS_2"/>
    <property type="match status" value="3"/>
</dbReference>
<dbReference type="OrthoDB" id="2096344at2759"/>
<dbReference type="KEGG" id="bcom:BAUCODRAFT_66216"/>
<name>M2N2M8_BAUPA</name>
<proteinExistence type="inferred from homology"/>